<keyword evidence="1" id="KW-0560">Oxidoreductase</keyword>
<dbReference type="Gene3D" id="3.20.20.30">
    <property type="entry name" value="Luciferase-like domain"/>
    <property type="match status" value="1"/>
</dbReference>
<dbReference type="InterPro" id="IPR036661">
    <property type="entry name" value="Luciferase-like_sf"/>
</dbReference>
<proteinExistence type="predicted"/>
<dbReference type="InterPro" id="IPR011251">
    <property type="entry name" value="Luciferase-like_dom"/>
</dbReference>
<organism evidence="3 4">
    <name type="scientific">Streptomyces cremeus</name>
    <dbReference type="NCBI Taxonomy" id="66881"/>
    <lineage>
        <taxon>Bacteria</taxon>
        <taxon>Bacillati</taxon>
        <taxon>Actinomycetota</taxon>
        <taxon>Actinomycetes</taxon>
        <taxon>Kitasatosporales</taxon>
        <taxon>Streptomycetaceae</taxon>
        <taxon>Streptomyces</taxon>
    </lineage>
</organism>
<dbReference type="PANTHER" id="PTHR43244:SF1">
    <property type="entry name" value="5,10-METHYLENETETRAHYDROMETHANOPTERIN REDUCTASE"/>
    <property type="match status" value="1"/>
</dbReference>
<comment type="caution">
    <text evidence="3">The sequence shown here is derived from an EMBL/GenBank/DDBJ whole genome shotgun (WGS) entry which is preliminary data.</text>
</comment>
<keyword evidence="4" id="KW-1185">Reference proteome</keyword>
<dbReference type="Proteomes" id="UP001589718">
    <property type="component" value="Unassembled WGS sequence"/>
</dbReference>
<dbReference type="InterPro" id="IPR050564">
    <property type="entry name" value="F420-G6PD/mer"/>
</dbReference>
<dbReference type="SUPFAM" id="SSF51679">
    <property type="entry name" value="Bacterial luciferase-like"/>
    <property type="match status" value="1"/>
</dbReference>
<gene>
    <name evidence="3" type="ORF">ACFFTU_29375</name>
</gene>
<reference evidence="3 4" key="1">
    <citation type="submission" date="2024-09" db="EMBL/GenBank/DDBJ databases">
        <authorList>
            <person name="Sun Q."/>
            <person name="Mori K."/>
        </authorList>
    </citation>
    <scope>NUCLEOTIDE SEQUENCE [LARGE SCALE GENOMIC DNA]</scope>
    <source>
        <strain evidence="3 4">JCM 4362</strain>
    </source>
</reference>
<dbReference type="CDD" id="cd01097">
    <property type="entry name" value="Tetrahydromethanopterin_reductase"/>
    <property type="match status" value="1"/>
</dbReference>
<evidence type="ECO:0000313" key="3">
    <source>
        <dbReference type="EMBL" id="MFB9524062.1"/>
    </source>
</evidence>
<dbReference type="RefSeq" id="WP_380837758.1">
    <property type="nucleotide sequence ID" value="NZ_JBHMCR010000019.1"/>
</dbReference>
<evidence type="ECO:0000256" key="1">
    <source>
        <dbReference type="ARBA" id="ARBA00023002"/>
    </source>
</evidence>
<evidence type="ECO:0000259" key="2">
    <source>
        <dbReference type="Pfam" id="PF00296"/>
    </source>
</evidence>
<dbReference type="Pfam" id="PF00296">
    <property type="entry name" value="Bac_luciferase"/>
    <property type="match status" value="1"/>
</dbReference>
<dbReference type="EMBL" id="JBHMCR010000019">
    <property type="protein sequence ID" value="MFB9524062.1"/>
    <property type="molecule type" value="Genomic_DNA"/>
</dbReference>
<dbReference type="PANTHER" id="PTHR43244">
    <property type="match status" value="1"/>
</dbReference>
<name>A0ABV5PLF8_STRCM</name>
<sequence>MTQESIHSRTRTAGIVLEGQDISVSELVGRARMAEKAGVDSVWMVQLPTLRDSASVLAALAVSTDTVRLAAGVLPYYSRPPVVMAQTAATVDELSGGRFRLAVGTGHRMIAEWSLGRPPGPPAAEMREYLGAVRGLLADGEVNTEGRYFRAHSVYSSPRRAGQPVYLGAFGPTMCRLAGELADGIVLWMCTAQYVRDVALPQVRAGLRQAGRDPAGFPVTVMVPGMVSDDLAADREILRKYLSTYARVPNYRRMYEASGFADEVHSGRIGDGLLDGVGVIGDEEQVRAKIARYHAAGATEVVLTPMAGAHYDTALLQRTAEAVAG</sequence>
<protein>
    <submittedName>
        <fullName evidence="3">LLM class flavin-dependent oxidoreductase</fullName>
    </submittedName>
</protein>
<feature type="domain" description="Luciferase-like" evidence="2">
    <location>
        <begin position="18"/>
        <end position="299"/>
    </location>
</feature>
<evidence type="ECO:0000313" key="4">
    <source>
        <dbReference type="Proteomes" id="UP001589718"/>
    </source>
</evidence>
<accession>A0ABV5PLF8</accession>